<dbReference type="EMBL" id="VTPC01090912">
    <property type="protein sequence ID" value="KAF2880773.1"/>
    <property type="molecule type" value="Genomic_DNA"/>
</dbReference>
<keyword evidence="3" id="KW-1185">Reference proteome</keyword>
<evidence type="ECO:0000313" key="2">
    <source>
        <dbReference type="EMBL" id="KAF2880773.1"/>
    </source>
</evidence>
<evidence type="ECO:0000259" key="1">
    <source>
        <dbReference type="Pfam" id="PF05699"/>
    </source>
</evidence>
<comment type="caution">
    <text evidence="2">The sequence shown here is derived from an EMBL/GenBank/DDBJ whole genome shotgun (WGS) entry which is preliminary data.</text>
</comment>
<dbReference type="AlphaFoldDB" id="A0A8K0CA31"/>
<name>A0A8K0CA31_IGNLU</name>
<dbReference type="PANTHER" id="PTHR45749">
    <property type="match status" value="1"/>
</dbReference>
<dbReference type="OrthoDB" id="6629154at2759"/>
<dbReference type="InterPro" id="IPR008906">
    <property type="entry name" value="HATC_C_dom"/>
</dbReference>
<sequence>MKKRGQAEARIDSKLFEQLEDERKYWRNVLLRVVVAVKSLATRGLSFRGKTDRFRSSNNGNFMMLLEAISEFDPADSTPDITNVGQLSLIVRFVQDNAEPVKRFLWFLPNTGHKAEDMLLAVMDAFKTLHIDNCRGQSHDNASNMSGQYNGLQAKIKDKYQYATYGPCAAHSLNLIGSLAAECCPEAIKFFELLQNLYKKSSQEYRRSHKRVIKRKKRGDEYREGEVLLLGRDHFRVNTFFPICDQLLGKLKMRKTPNFAFLCKLDTMSEAKVRVNAINLQKLYPFDLANDLQEECVLLKQFLTSHENKISLRQLNLFIKQKNLKEAFSYTEIALHIFLCTAVTNCSTERSFSVLKKIKDYLHSRISEERLNSLAILNIEADLTKSINCDSVIDEFVNRLVHRKKM</sequence>
<dbReference type="InterPro" id="IPR012337">
    <property type="entry name" value="RNaseH-like_sf"/>
</dbReference>
<organism evidence="2 3">
    <name type="scientific">Ignelater luminosus</name>
    <name type="common">Cucubano</name>
    <name type="synonym">Pyrophorus luminosus</name>
    <dbReference type="NCBI Taxonomy" id="2038154"/>
    <lineage>
        <taxon>Eukaryota</taxon>
        <taxon>Metazoa</taxon>
        <taxon>Ecdysozoa</taxon>
        <taxon>Arthropoda</taxon>
        <taxon>Hexapoda</taxon>
        <taxon>Insecta</taxon>
        <taxon>Pterygota</taxon>
        <taxon>Neoptera</taxon>
        <taxon>Endopterygota</taxon>
        <taxon>Coleoptera</taxon>
        <taxon>Polyphaga</taxon>
        <taxon>Elateriformia</taxon>
        <taxon>Elateroidea</taxon>
        <taxon>Elateridae</taxon>
        <taxon>Agrypninae</taxon>
        <taxon>Pyrophorini</taxon>
        <taxon>Ignelater</taxon>
    </lineage>
</organism>
<accession>A0A8K0CA31</accession>
<dbReference type="Proteomes" id="UP000801492">
    <property type="component" value="Unassembled WGS sequence"/>
</dbReference>
<dbReference type="SUPFAM" id="SSF53098">
    <property type="entry name" value="Ribonuclease H-like"/>
    <property type="match status" value="1"/>
</dbReference>
<feature type="domain" description="HAT C-terminal dimerisation" evidence="1">
    <location>
        <begin position="314"/>
        <end position="382"/>
    </location>
</feature>
<dbReference type="PANTHER" id="PTHR45749:SF23">
    <property type="entry name" value="ZINC FINGER MYM-TYPE PROTEIN 1-LIKE"/>
    <property type="match status" value="1"/>
</dbReference>
<proteinExistence type="predicted"/>
<dbReference type="Pfam" id="PF05699">
    <property type="entry name" value="Dimer_Tnp_hAT"/>
    <property type="match status" value="1"/>
</dbReference>
<reference evidence="2" key="1">
    <citation type="submission" date="2019-08" db="EMBL/GenBank/DDBJ databases">
        <title>The genome of the North American firefly Photinus pyralis.</title>
        <authorList>
            <consortium name="Photinus pyralis genome working group"/>
            <person name="Fallon T.R."/>
            <person name="Sander Lower S.E."/>
            <person name="Weng J.-K."/>
        </authorList>
    </citation>
    <scope>NUCLEOTIDE SEQUENCE</scope>
    <source>
        <strain evidence="2">TRF0915ILg1</strain>
        <tissue evidence="2">Whole body</tissue>
    </source>
</reference>
<evidence type="ECO:0000313" key="3">
    <source>
        <dbReference type="Proteomes" id="UP000801492"/>
    </source>
</evidence>
<protein>
    <recommendedName>
        <fullName evidence="1">HAT C-terminal dimerisation domain-containing protein</fullName>
    </recommendedName>
</protein>
<dbReference type="GO" id="GO:0046983">
    <property type="term" value="F:protein dimerization activity"/>
    <property type="evidence" value="ECO:0007669"/>
    <property type="project" value="InterPro"/>
</dbReference>
<gene>
    <name evidence="2" type="ORF">ILUMI_25401</name>
</gene>